<dbReference type="Gene3D" id="3.20.20.80">
    <property type="entry name" value="Glycosidases"/>
    <property type="match status" value="1"/>
</dbReference>
<keyword evidence="5" id="KW-0732">Signal</keyword>
<evidence type="ECO:0000313" key="7">
    <source>
        <dbReference type="EMBL" id="MDR5587785.1"/>
    </source>
</evidence>
<feature type="chain" id="PRO_5045606618" description="Beta-amylase" evidence="5">
    <location>
        <begin position="28"/>
        <end position="548"/>
    </location>
</feature>
<dbReference type="RefSeq" id="WP_252212284.1">
    <property type="nucleotide sequence ID" value="NZ_JAVJAN010000024.1"/>
</dbReference>
<dbReference type="InterPro" id="IPR017853">
    <property type="entry name" value="GH"/>
</dbReference>
<keyword evidence="4" id="KW-0326">Glycosidase</keyword>
<dbReference type="SUPFAM" id="SSF51445">
    <property type="entry name" value="(Trans)glycosidases"/>
    <property type="match status" value="1"/>
</dbReference>
<evidence type="ECO:0000256" key="1">
    <source>
        <dbReference type="ARBA" id="ARBA00005652"/>
    </source>
</evidence>
<proteinExistence type="inferred from homology"/>
<dbReference type="Pfam" id="PF01373">
    <property type="entry name" value="Glyco_hydro_14"/>
    <property type="match status" value="1"/>
</dbReference>
<dbReference type="Pfam" id="PF00686">
    <property type="entry name" value="CBM_20"/>
    <property type="match status" value="1"/>
</dbReference>
<dbReference type="EMBL" id="JAVJAN010000024">
    <property type="protein sequence ID" value="MDR5587785.1"/>
    <property type="molecule type" value="Genomic_DNA"/>
</dbReference>
<dbReference type="InterPro" id="IPR002044">
    <property type="entry name" value="CBM20"/>
</dbReference>
<comment type="catalytic activity">
    <reaction evidence="4">
        <text>Hydrolysis of (1-&gt;4)-alpha-D-glucosidic linkages in polysaccharides so as to remove successive maltose units from the non-reducing ends of the chains.</text>
        <dbReference type="EC" id="3.2.1.2"/>
    </reaction>
</comment>
<accession>A0ABU1EHB2</accession>
<protein>
    <recommendedName>
        <fullName evidence="4">Beta-amylase</fullName>
        <ecNumber evidence="4">3.2.1.2</ecNumber>
    </recommendedName>
</protein>
<dbReference type="Gene3D" id="2.60.40.10">
    <property type="entry name" value="Immunoglobulins"/>
    <property type="match status" value="1"/>
</dbReference>
<evidence type="ECO:0000256" key="4">
    <source>
        <dbReference type="RuleBase" id="RU000509"/>
    </source>
</evidence>
<dbReference type="InterPro" id="IPR001554">
    <property type="entry name" value="Glyco_hydro_14"/>
</dbReference>
<dbReference type="InterPro" id="IPR000125">
    <property type="entry name" value="Glyco_hydro_14A_bac"/>
</dbReference>
<dbReference type="PANTHER" id="PTHR31352">
    <property type="entry name" value="BETA-AMYLASE 1, CHLOROPLASTIC"/>
    <property type="match status" value="1"/>
</dbReference>
<reference evidence="7 8" key="1">
    <citation type="submission" date="2023-09" db="EMBL/GenBank/DDBJ databases">
        <authorList>
            <person name="Zhai L."/>
        </authorList>
    </citation>
    <scope>NUCLEOTIDE SEQUENCE [LARGE SCALE GENOMIC DNA]</scope>
    <source>
        <strain evidence="7 8">5 N-1</strain>
    </source>
</reference>
<keyword evidence="8" id="KW-1185">Reference proteome</keyword>
<gene>
    <name evidence="7" type="ORF">RGC78_09935</name>
</gene>
<keyword evidence="2 4" id="KW-0119">Carbohydrate metabolism</keyword>
<dbReference type="EC" id="3.2.1.2" evidence="4"/>
<dbReference type="PANTHER" id="PTHR31352:SF1">
    <property type="entry name" value="BETA-AMYLASE 3, CHLOROPLASTIC"/>
    <property type="match status" value="1"/>
</dbReference>
<dbReference type="PRINTS" id="PR00750">
    <property type="entry name" value="BETAAMYLASE"/>
</dbReference>
<keyword evidence="4" id="KW-0378">Hydrolase</keyword>
<evidence type="ECO:0000256" key="3">
    <source>
        <dbReference type="ARBA" id="ARBA00023326"/>
    </source>
</evidence>
<name>A0ABU1EHB2_9CLOT</name>
<evidence type="ECO:0000256" key="2">
    <source>
        <dbReference type="ARBA" id="ARBA00023277"/>
    </source>
</evidence>
<evidence type="ECO:0000256" key="5">
    <source>
        <dbReference type="SAM" id="SignalP"/>
    </source>
</evidence>
<dbReference type="PROSITE" id="PS51166">
    <property type="entry name" value="CBM20"/>
    <property type="match status" value="1"/>
</dbReference>
<sequence>MKFMNKKLKKILGFVLVLMITVTLNLSSNTCIYASSINTNYKAYVMAPLDKINDWDKFKEQLITLKNKGIYALTTDVWWGDVECQGDNQFDWNYYKTYANVVRESGLKWVPIISTHECGSNVNDSAYRPLPSWLWTQDTVDNMQFKDEIGRWDKESLSPWWSGIEKQYDELYASFASNFSDYKDIITKVYLSGGPSGELRFPSYNIALNWKYPERGYLQCYSDAAVSDFQNSIKNKYTTISSVNDAWNTNLTSFEEITPPTDGDNFFENGYKTTYGKDFLKWYQGVLEKHLDKIASIAHENFDPIFNVRIGAKVSGVHWLINSPSMPRSTEYCAGYYNYSSLLDEFKESNLDLTFTCLEMNDSDAYKDPFYSEPKSLIINVANLAKEKGMKIFGENALDIKDNNQSYENCAEMLYNYNFSGFTLLRFGNLFNNDGTVKAELDSFANIVVKKPVPVTFTVDNVNLRNGESLYLTGDGWEMADWTTGLYPSQFDYKDGKAVVTVNLAEGNNYEFKAIKKDSNGKVIWENGSNHSYTVPIGGGSYNFSWNN</sequence>
<comment type="similarity">
    <text evidence="1 4">Belongs to the glycosyl hydrolase 14 family.</text>
</comment>
<dbReference type="PRINTS" id="PR00841">
    <property type="entry name" value="GLHYDLASE14A"/>
</dbReference>
<evidence type="ECO:0000259" key="6">
    <source>
        <dbReference type="PROSITE" id="PS51166"/>
    </source>
</evidence>
<evidence type="ECO:0000313" key="8">
    <source>
        <dbReference type="Proteomes" id="UP001256646"/>
    </source>
</evidence>
<organism evidence="7 8">
    <name type="scientific">Clostridium aquiflavi</name>
    <dbReference type="NCBI Taxonomy" id="3073603"/>
    <lineage>
        <taxon>Bacteria</taxon>
        <taxon>Bacillati</taxon>
        <taxon>Bacillota</taxon>
        <taxon>Clostridia</taxon>
        <taxon>Eubacteriales</taxon>
        <taxon>Clostridiaceae</taxon>
        <taxon>Clostridium</taxon>
    </lineage>
</organism>
<dbReference type="SMART" id="SM01065">
    <property type="entry name" value="CBM_2"/>
    <property type="match status" value="1"/>
</dbReference>
<keyword evidence="3 4" id="KW-0624">Polysaccharide degradation</keyword>
<comment type="caution">
    <text evidence="7">The sequence shown here is derived from an EMBL/GenBank/DDBJ whole genome shotgun (WGS) entry which is preliminary data.</text>
</comment>
<dbReference type="Proteomes" id="UP001256646">
    <property type="component" value="Unassembled WGS sequence"/>
</dbReference>
<dbReference type="InterPro" id="IPR013783">
    <property type="entry name" value="Ig-like_fold"/>
</dbReference>
<feature type="domain" description="CBM20" evidence="6">
    <location>
        <begin position="447"/>
        <end position="548"/>
    </location>
</feature>
<feature type="signal peptide" evidence="5">
    <location>
        <begin position="1"/>
        <end position="27"/>
    </location>
</feature>